<dbReference type="InterPro" id="IPR000182">
    <property type="entry name" value="GNAT_dom"/>
</dbReference>
<dbReference type="Gene3D" id="3.40.630.30">
    <property type="match status" value="1"/>
</dbReference>
<keyword evidence="3" id="KW-1185">Reference proteome</keyword>
<protein>
    <submittedName>
        <fullName evidence="2">GNAT family N-acetyltransferase</fullName>
    </submittedName>
</protein>
<dbReference type="AlphaFoldDB" id="A0A7G7YM53"/>
<dbReference type="PROSITE" id="PS51186">
    <property type="entry name" value="GNAT"/>
    <property type="match status" value="1"/>
</dbReference>
<dbReference type="CDD" id="cd04301">
    <property type="entry name" value="NAT_SF"/>
    <property type="match status" value="1"/>
</dbReference>
<reference evidence="2 3" key="1">
    <citation type="submission" date="2019-12" db="EMBL/GenBank/DDBJ databases">
        <title>Corynebacterium sp. nov., isolated from feces of the Anser Albifrons in China.</title>
        <authorList>
            <person name="Liu Q."/>
        </authorList>
    </citation>
    <scope>NUCLEOTIDE SEQUENCE [LARGE SCALE GENOMIC DNA]</scope>
    <source>
        <strain evidence="2 3">23H37-10</strain>
    </source>
</reference>
<dbReference type="GO" id="GO:0016747">
    <property type="term" value="F:acyltransferase activity, transferring groups other than amino-acyl groups"/>
    <property type="evidence" value="ECO:0007669"/>
    <property type="project" value="InterPro"/>
</dbReference>
<dbReference type="EMBL" id="CP046883">
    <property type="protein sequence ID" value="QNH95573.1"/>
    <property type="molecule type" value="Genomic_DNA"/>
</dbReference>
<organism evidence="2 3">
    <name type="scientific">Corynebacterium anserum</name>
    <dbReference type="NCBI Taxonomy" id="2684406"/>
    <lineage>
        <taxon>Bacteria</taxon>
        <taxon>Bacillati</taxon>
        <taxon>Actinomycetota</taxon>
        <taxon>Actinomycetes</taxon>
        <taxon>Mycobacteriales</taxon>
        <taxon>Corynebacteriaceae</taxon>
        <taxon>Corynebacterium</taxon>
    </lineage>
</organism>
<name>A0A7G7YM53_9CORY</name>
<evidence type="ECO:0000313" key="3">
    <source>
        <dbReference type="Proteomes" id="UP000515275"/>
    </source>
</evidence>
<evidence type="ECO:0000313" key="2">
    <source>
        <dbReference type="EMBL" id="QNH95573.1"/>
    </source>
</evidence>
<keyword evidence="2" id="KW-0808">Transferase</keyword>
<evidence type="ECO:0000256" key="1">
    <source>
        <dbReference type="SAM" id="MobiDB-lite"/>
    </source>
</evidence>
<dbReference type="Proteomes" id="UP000515275">
    <property type="component" value="Chromosome"/>
</dbReference>
<proteinExistence type="predicted"/>
<accession>A0A7G7YM53</accession>
<dbReference type="RefSeq" id="WP_185769441.1">
    <property type="nucleotide sequence ID" value="NZ_CP046883.1"/>
</dbReference>
<gene>
    <name evidence="2" type="ORF">GP473_01665</name>
</gene>
<feature type="region of interest" description="Disordered" evidence="1">
    <location>
        <begin position="1"/>
        <end position="21"/>
    </location>
</feature>
<sequence>MSTSQDGNSTNDFGNPGEKNQVSFRPALEADRPFLEELFHEIDTWGEDRPLSENFHNDREKYVGQWEESMGGVIAELNGQRVGATWLLELPQERCGSGYISEDIPELAISMVRGKTGHGLGRMLLKTALEVALDKGKPGVSLAVDKGNDRAYHVYETLGFKEVDYNHDTDCHVMLYDFQDHNNQTNVLGSITHDS</sequence>
<dbReference type="Pfam" id="PF00583">
    <property type="entry name" value="Acetyltransf_1"/>
    <property type="match status" value="1"/>
</dbReference>
<dbReference type="KEGG" id="cans:GP473_01665"/>
<dbReference type="SUPFAM" id="SSF55729">
    <property type="entry name" value="Acyl-CoA N-acyltransferases (Nat)"/>
    <property type="match status" value="1"/>
</dbReference>
<dbReference type="InterPro" id="IPR016181">
    <property type="entry name" value="Acyl_CoA_acyltransferase"/>
</dbReference>